<dbReference type="VEuPathDB" id="AmoebaDB:EIN_305800"/>
<dbReference type="GO" id="GO:0005524">
    <property type="term" value="F:ATP binding"/>
    <property type="evidence" value="ECO:0007669"/>
    <property type="project" value="UniProtKB-UniRule"/>
</dbReference>
<evidence type="ECO:0000256" key="3">
    <source>
        <dbReference type="ARBA" id="ARBA00022840"/>
    </source>
</evidence>
<proteinExistence type="predicted"/>
<dbReference type="Gene3D" id="3.30.200.20">
    <property type="entry name" value="Phosphorylase Kinase, domain 1"/>
    <property type="match status" value="1"/>
</dbReference>
<feature type="non-terminal residue" evidence="7">
    <location>
        <position position="1"/>
    </location>
</feature>
<dbReference type="InterPro" id="IPR009030">
    <property type="entry name" value="Growth_fac_rcpt_cys_sf"/>
</dbReference>
<evidence type="ECO:0000256" key="5">
    <source>
        <dbReference type="SAM" id="Phobius"/>
    </source>
</evidence>
<dbReference type="Proteomes" id="UP000014680">
    <property type="component" value="Unassembled WGS sequence"/>
</dbReference>
<evidence type="ECO:0000313" key="8">
    <source>
        <dbReference type="Proteomes" id="UP000014680"/>
    </source>
</evidence>
<dbReference type="InterPro" id="IPR006212">
    <property type="entry name" value="Furin_repeat"/>
</dbReference>
<dbReference type="SMART" id="SM00220">
    <property type="entry name" value="S_TKc"/>
    <property type="match status" value="1"/>
</dbReference>
<reference evidence="7 8" key="1">
    <citation type="submission" date="2012-10" db="EMBL/GenBank/DDBJ databases">
        <authorList>
            <person name="Zafar N."/>
            <person name="Inman J."/>
            <person name="Hall N."/>
            <person name="Lorenzi H."/>
            <person name="Caler E."/>
        </authorList>
    </citation>
    <scope>NUCLEOTIDE SEQUENCE [LARGE SCALE GENOMIC DNA]</scope>
    <source>
        <strain evidence="7 8">IP1</strain>
    </source>
</reference>
<keyword evidence="7" id="KW-0418">Kinase</keyword>
<dbReference type="GO" id="GO:0004674">
    <property type="term" value="F:protein serine/threonine kinase activity"/>
    <property type="evidence" value="ECO:0007669"/>
    <property type="project" value="UniProtKB-KW"/>
</dbReference>
<dbReference type="PANTHER" id="PTHR45756">
    <property type="entry name" value="PALMITOYLTRANSFERASE"/>
    <property type="match status" value="1"/>
</dbReference>
<evidence type="ECO:0000313" key="7">
    <source>
        <dbReference type="EMBL" id="ELP86704.1"/>
    </source>
</evidence>
<dbReference type="PROSITE" id="PS00107">
    <property type="entry name" value="PROTEIN_KINASE_ATP"/>
    <property type="match status" value="1"/>
</dbReference>
<dbReference type="InterPro" id="IPR017441">
    <property type="entry name" value="Protein_kinase_ATP_BS"/>
</dbReference>
<keyword evidence="5" id="KW-0812">Transmembrane</keyword>
<keyword evidence="2 4" id="KW-0547">Nucleotide-binding</keyword>
<evidence type="ECO:0000259" key="6">
    <source>
        <dbReference type="PROSITE" id="PS50011"/>
    </source>
</evidence>
<evidence type="ECO:0000256" key="1">
    <source>
        <dbReference type="ARBA" id="ARBA00022527"/>
    </source>
</evidence>
<dbReference type="SMART" id="SM00261">
    <property type="entry name" value="FU"/>
    <property type="match status" value="5"/>
</dbReference>
<dbReference type="Gene3D" id="1.10.510.10">
    <property type="entry name" value="Transferase(Phosphotransferase) domain 1"/>
    <property type="match status" value="1"/>
</dbReference>
<keyword evidence="1" id="KW-0723">Serine/threonine-protein kinase</keyword>
<feature type="transmembrane region" description="Helical" evidence="5">
    <location>
        <begin position="838"/>
        <end position="863"/>
    </location>
</feature>
<evidence type="ECO:0000256" key="2">
    <source>
        <dbReference type="ARBA" id="ARBA00022741"/>
    </source>
</evidence>
<gene>
    <name evidence="7" type="ORF">EIN_305800</name>
</gene>
<keyword evidence="8" id="KW-1185">Reference proteome</keyword>
<protein>
    <submittedName>
        <fullName evidence="7">Protein kinase domain containing protein</fullName>
    </submittedName>
</protein>
<dbReference type="Pfam" id="PF07714">
    <property type="entry name" value="PK_Tyr_Ser-Thr"/>
    <property type="match status" value="1"/>
</dbReference>
<keyword evidence="3 4" id="KW-0067">ATP-binding</keyword>
<dbReference type="SUPFAM" id="SSF56112">
    <property type="entry name" value="Protein kinase-like (PK-like)"/>
    <property type="match status" value="1"/>
</dbReference>
<dbReference type="InterPro" id="IPR001245">
    <property type="entry name" value="Ser-Thr/Tyr_kinase_cat_dom"/>
</dbReference>
<dbReference type="SUPFAM" id="SSF57184">
    <property type="entry name" value="Growth factor receptor domain"/>
    <property type="match status" value="4"/>
</dbReference>
<dbReference type="RefSeq" id="XP_004186050.1">
    <property type="nucleotide sequence ID" value="XM_004186002.1"/>
</dbReference>
<dbReference type="PROSITE" id="PS50011">
    <property type="entry name" value="PROTEIN_KINASE_DOM"/>
    <property type="match status" value="1"/>
</dbReference>
<dbReference type="GeneID" id="14885687"/>
<keyword evidence="5" id="KW-0472">Membrane</keyword>
<organism evidence="7 8">
    <name type="scientific">Entamoeba invadens IP1</name>
    <dbReference type="NCBI Taxonomy" id="370355"/>
    <lineage>
        <taxon>Eukaryota</taxon>
        <taxon>Amoebozoa</taxon>
        <taxon>Evosea</taxon>
        <taxon>Archamoebae</taxon>
        <taxon>Mastigamoebida</taxon>
        <taxon>Entamoebidae</taxon>
        <taxon>Entamoeba</taxon>
    </lineage>
</organism>
<dbReference type="PROSITE" id="PS00108">
    <property type="entry name" value="PROTEIN_KINASE_ST"/>
    <property type="match status" value="1"/>
</dbReference>
<evidence type="ECO:0000256" key="4">
    <source>
        <dbReference type="PROSITE-ProRule" id="PRU10141"/>
    </source>
</evidence>
<dbReference type="PANTHER" id="PTHR45756:SF1">
    <property type="entry name" value="PROTEIN KINASE DOMAIN CONTAINING PROTEIN"/>
    <property type="match status" value="1"/>
</dbReference>
<dbReference type="EMBL" id="KB206936">
    <property type="protein sequence ID" value="ELP86704.1"/>
    <property type="molecule type" value="Genomic_DNA"/>
</dbReference>
<name>A0A0A1TYW8_ENTIV</name>
<dbReference type="InterPro" id="IPR008271">
    <property type="entry name" value="Ser/Thr_kinase_AS"/>
</dbReference>
<accession>A0A0A1TYW8</accession>
<dbReference type="Gene3D" id="2.10.220.10">
    <property type="entry name" value="Hormone Receptor, Insulin-like Growth Factor Receptor 1, Chain A, domain 2"/>
    <property type="match status" value="1"/>
</dbReference>
<dbReference type="OrthoDB" id="1840988at2759"/>
<dbReference type="KEGG" id="eiv:EIN_305800"/>
<feature type="binding site" evidence="4">
    <location>
        <position position="1055"/>
    </location>
    <ligand>
        <name>ATP</name>
        <dbReference type="ChEBI" id="CHEBI:30616"/>
    </ligand>
</feature>
<keyword evidence="7" id="KW-0808">Transferase</keyword>
<sequence>VLKINYLTITNNLLLQTKMSMEIQRLNVTLKDAIITLISDNSISLLDVTGSVKFDMTADIVKVFTTIVNIRNLISKNGVYLSNEVEQIGIENVSINPNGYFLSITNSQSELAITKIPTAESINTLHLISNKLRKVVIKDEVNKAKVKSVCNNQILGLGAIEEKDCLMESYNKLCLPVSGNELYKNEDGKWDFSCPSTLQSFGNNIKITSIYEGEMYDLKNELYQTIFIAKKIILKTTNNELKIDANSDFTIQGDNNKILITLSNPNGVLITIEGVNLLFSDEKYGFVLNSNGPIQITPNGNCKSLVTQKNNQNGDNVFISKCLACRFSSLINSECENQIYNDENCEIYGSKPNCSKCHENYFFNAKTTKCEKCGDHCKNCHSNTECDVCQTNYLLSNSQCTKVTECLLYNNKLCLKCAESTYRTPSYDKCSNQCVEGCAFCQSLECSICSTNNNFLITNTKLCATSAEYGSVVNSRVIACKPGFYTQYFKLCNVCPDKCKTCYYDFYLNKALCYSCDIDYVISDGLCVNKNLLKCEKVLNSLCVLCSPGYYYNGTQCVSCGAFCVECSLNGECEKCDSTHFLTRIENSVITYECTDISQEHCIKYKQGVCVQCQSTFYLNSENLCYTCSYGCSGCHIVNNIDYITNLTTTTNECFTCQSGYYLDNTNCVPNDVAAAHCVLLLQNNAGICVQCEYEYYLDNTSQCEVCPSNCLKCRNKTTCTKCHDNYFVNEFDKCERKSNLTGCLFANDFGCKTCSSGFFFVNKRCVFCSTKNPNCVECDSQNGKCTLCESDYLVEEDHCLLFSSKLHCAAANGFKCITCDFWYSLNNSHSTCYSKPVWWVIMISCFISVFIVVCVIAVIYFVSNTILKKVDFALNEKKENMYVEKFWINESNVLWKLLNNSSLGVSTDYLKFGEENELEGAIHVNTFTSEYFQIANMKGKHGVLVKFVLRKELDQMYEMEVNPSQLLLKKKQGANIEIKVKPLCTFHIKDNVQIFVQDVFTNEQKISNIKIAFDTELSTRLNPNDICEEFKLGEGSFGIVYKGRYQNNIVAIKKMKRLCYIQGQMEEFEKEVSMLDKFRSDYIVHFYGAVFIPNKICMVTEFAQFGSLHDLMKHKKSELIENKIKIKIVLDAAYGISYLHSNGILHRDIKPDNILVVALDFDQKVNAKLTDFGSSRNINMMMTNMTFTKGIGTPVFMAPEVIMSQKYKISADVYSFAVTMYECFAWSRSYASNEFLYPWNVVDFVTKGKRLPKPENVSDECYKIICDCWKHEPGDRPPIEDVIKQIKALIV</sequence>
<keyword evidence="5" id="KW-1133">Transmembrane helix</keyword>
<dbReference type="CDD" id="cd00185">
    <property type="entry name" value="TNFRSF"/>
    <property type="match status" value="1"/>
</dbReference>
<dbReference type="InterPro" id="IPR000719">
    <property type="entry name" value="Prot_kinase_dom"/>
</dbReference>
<feature type="domain" description="Protein kinase" evidence="6">
    <location>
        <begin position="1027"/>
        <end position="1291"/>
    </location>
</feature>
<dbReference type="PRINTS" id="PR00109">
    <property type="entry name" value="TYRKINASE"/>
</dbReference>
<dbReference type="InterPro" id="IPR053215">
    <property type="entry name" value="TKL_Ser/Thr_kinase"/>
</dbReference>
<dbReference type="InterPro" id="IPR011009">
    <property type="entry name" value="Kinase-like_dom_sf"/>
</dbReference>